<evidence type="ECO:0000313" key="2">
    <source>
        <dbReference type="Proteomes" id="UP000194350"/>
    </source>
</evidence>
<dbReference type="OrthoDB" id="6631751at2"/>
<dbReference type="Proteomes" id="UP000194350">
    <property type="component" value="Unassembled WGS sequence"/>
</dbReference>
<accession>A0A1Y2SDG6</accession>
<proteinExistence type="predicted"/>
<dbReference type="STRING" id="351656.Xvie_01793"/>
<gene>
    <name evidence="1" type="ORF">Xvie_01793</name>
</gene>
<organism evidence="1 2">
    <name type="scientific">Xenorhabdus vietnamensis</name>
    <dbReference type="NCBI Taxonomy" id="351656"/>
    <lineage>
        <taxon>Bacteria</taxon>
        <taxon>Pseudomonadati</taxon>
        <taxon>Pseudomonadota</taxon>
        <taxon>Gammaproteobacteria</taxon>
        <taxon>Enterobacterales</taxon>
        <taxon>Morganellaceae</taxon>
        <taxon>Xenorhabdus</taxon>
    </lineage>
</organism>
<name>A0A1Y2SDG6_9GAMM</name>
<reference evidence="1 2" key="1">
    <citation type="submission" date="2016-10" db="EMBL/GenBank/DDBJ databases">
        <title>Systematic genetic and metabolomic analysis of Xenorhabdus and Photorhabdus spp., highlights the requirements for a dual symbiotic and pathogenic life style.</title>
        <authorList>
            <person name="Tobias N.J."/>
            <person name="Wolff H."/>
            <person name="Djahanschiri B."/>
            <person name="Pidot S.J."/>
            <person name="Stinear T.P."/>
            <person name="Ebersberger I."/>
            <person name="Bode H.B."/>
        </authorList>
    </citation>
    <scope>NUCLEOTIDE SEQUENCE [LARGE SCALE GENOMIC DNA]</scope>
    <source>
        <strain evidence="1 2">DSM 22392</strain>
    </source>
</reference>
<sequence length="166" mass="18367">MSSSIGYIALAPAKSGVRIETLIIEKATHDAPSVFFYVAALQHLSFSKALFAYTNSMVMLMGQPSGWLVSFSASSLNPVSVTAPIEIETSRGDSLEKEKEIVVMMTIPTQTHFKFLFLSIKRSDLVSIPCRIETSAPNEHHARMMLVRDYILLFAGRLPIQGAHHE</sequence>
<dbReference type="Pfam" id="PF10554">
    <property type="entry name" value="Phage_ASH"/>
    <property type="match status" value="1"/>
</dbReference>
<dbReference type="AlphaFoldDB" id="A0A1Y2SDG6"/>
<dbReference type="RefSeq" id="WP_086108958.1">
    <property type="nucleotide sequence ID" value="NZ_CAWNGD010000117.1"/>
</dbReference>
<evidence type="ECO:0000313" key="1">
    <source>
        <dbReference type="EMBL" id="OTA16699.1"/>
    </source>
</evidence>
<keyword evidence="2" id="KW-1185">Reference proteome</keyword>
<dbReference type="EMBL" id="MUBJ01000007">
    <property type="protein sequence ID" value="OTA16699.1"/>
    <property type="molecule type" value="Genomic_DNA"/>
</dbReference>
<comment type="caution">
    <text evidence="1">The sequence shown here is derived from an EMBL/GenBank/DDBJ whole genome shotgun (WGS) entry which is preliminary data.</text>
</comment>
<dbReference type="NCBIfam" id="NF033153">
    <property type="entry name" value="phage_ICD_like"/>
    <property type="match status" value="1"/>
</dbReference>
<protein>
    <submittedName>
        <fullName evidence="1">Bacteriophage protein</fullName>
    </submittedName>
</protein>
<dbReference type="InterPro" id="IPR018880">
    <property type="entry name" value="Phage_P4_Ash"/>
</dbReference>